<feature type="region of interest" description="Disordered" evidence="1">
    <location>
        <begin position="466"/>
        <end position="497"/>
    </location>
</feature>
<sequence>MVDLTRPDDDELVNDFRVGVDFFVGARDFGEARVLIERALHGETGGVPEVEGGHVRPTADQVWGVRGWQQVPPRPSQAALMQNQYPGLVNDAAAMEVLQALIRAGDRPLAVSDLAPEATRQRVAQIVGELNRDVLVDDPDAPGRLVYHGPADEAAMYLAEGTYRAFDGDDREYALVVAPSELASSGRISQAIPRDRHDSRTLDEIAQLLQDHRPDQSLTELFRQVNRRLETTRRTGFPSWMPLDAKPENAPDPVTEPTQVHVGVIIWTDLENQEPTILVDTNPVRLTRNLATTLHESLDGDPGFEGAAEFLDHHPSPQEWKTPEDVDVWLDALSASTPYPAVSIQRREIGTPNPAAGPAEAPVTDHAAPATEAGGAAKGTVHGEPVFTYEVPVHFSVSARTAAEARRMIDDALTGGAEPATPARVQRGQLVRVDGDVEGVLGWHHDDEEAASSDLGTETNPVTVVLRERAHDLDTETERTNLPPAGPGSEPQAREPR</sequence>
<dbReference type="EMBL" id="WRPM01000011">
    <property type="protein sequence ID" value="MVT25084.1"/>
    <property type="molecule type" value="Genomic_DNA"/>
</dbReference>
<dbReference type="OrthoDB" id="5061919at2"/>
<reference evidence="2 3" key="1">
    <citation type="submission" date="2019-12" db="EMBL/GenBank/DDBJ databases">
        <title>Nesterenkonia muleiensis sp. nov., a novel actinobacterium isolated from sap of Populus euphratica.</title>
        <authorList>
            <person name="Wang R."/>
        </authorList>
    </citation>
    <scope>NUCLEOTIDE SEQUENCE [LARGE SCALE GENOMIC DNA]</scope>
    <source>
        <strain evidence="2 3">F10</strain>
    </source>
</reference>
<evidence type="ECO:0000313" key="2">
    <source>
        <dbReference type="EMBL" id="MVT25084.1"/>
    </source>
</evidence>
<name>A0A7K1UFC2_9MICC</name>
<evidence type="ECO:0000313" key="3">
    <source>
        <dbReference type="Proteomes" id="UP000460157"/>
    </source>
</evidence>
<feature type="compositionally biased region" description="Basic and acidic residues" evidence="1">
    <location>
        <begin position="466"/>
        <end position="479"/>
    </location>
</feature>
<accession>A0A7K1UFC2</accession>
<gene>
    <name evidence="2" type="ORF">GNZ21_01675</name>
</gene>
<proteinExistence type="predicted"/>
<keyword evidence="3" id="KW-1185">Reference proteome</keyword>
<dbReference type="RefSeq" id="WP_157320772.1">
    <property type="nucleotide sequence ID" value="NZ_BMFX01000005.1"/>
</dbReference>
<evidence type="ECO:0000256" key="1">
    <source>
        <dbReference type="SAM" id="MobiDB-lite"/>
    </source>
</evidence>
<protein>
    <submittedName>
        <fullName evidence="2">Uncharacterized protein</fullName>
    </submittedName>
</protein>
<dbReference type="Proteomes" id="UP000460157">
    <property type="component" value="Unassembled WGS sequence"/>
</dbReference>
<comment type="caution">
    <text evidence="2">The sequence shown here is derived from an EMBL/GenBank/DDBJ whole genome shotgun (WGS) entry which is preliminary data.</text>
</comment>
<organism evidence="2 3">
    <name type="scientific">Nesterenkonia alkaliphila</name>
    <dbReference type="NCBI Taxonomy" id="1463631"/>
    <lineage>
        <taxon>Bacteria</taxon>
        <taxon>Bacillati</taxon>
        <taxon>Actinomycetota</taxon>
        <taxon>Actinomycetes</taxon>
        <taxon>Micrococcales</taxon>
        <taxon>Micrococcaceae</taxon>
        <taxon>Nesterenkonia</taxon>
    </lineage>
</organism>
<dbReference type="AlphaFoldDB" id="A0A7K1UFC2"/>